<keyword evidence="2" id="KW-1185">Reference proteome</keyword>
<evidence type="ECO:0000313" key="1">
    <source>
        <dbReference type="EMBL" id="KKA25534.1"/>
    </source>
</evidence>
<sequence length="149" mass="16681">MKRLTRRVPRPELHLPGHVMPPSILLLGEFNALVVQHLPDTVVAIRILFMAMMHGIDQPDAVGFTHALCDCPQFISDFPHHPRPSMVIYDRLATNMGKESIDLLIGIFGPNSRHYRAALEVVGVEFLALAHEHLDGLDSVDINIAWLSH</sequence>
<protein>
    <submittedName>
        <fullName evidence="1">Uncharacterized protein</fullName>
    </submittedName>
</protein>
<comment type="caution">
    <text evidence="1">The sequence shown here is derived from an EMBL/GenBank/DDBJ whole genome shotgun (WGS) entry which is preliminary data.</text>
</comment>
<gene>
    <name evidence="1" type="ORF">T310_0414</name>
</gene>
<dbReference type="GeneID" id="25312468"/>
<dbReference type="EMBL" id="LASV01000018">
    <property type="protein sequence ID" value="KKA25534.1"/>
    <property type="molecule type" value="Genomic_DNA"/>
</dbReference>
<dbReference type="AlphaFoldDB" id="A0A0F4Z4S7"/>
<reference evidence="1 2" key="1">
    <citation type="submission" date="2015-04" db="EMBL/GenBank/DDBJ databases">
        <authorList>
            <person name="Heijne W.H."/>
            <person name="Fedorova N.D."/>
            <person name="Nierman W.C."/>
            <person name="Vollebregt A.W."/>
            <person name="Zhao Z."/>
            <person name="Wu L."/>
            <person name="Kumar M."/>
            <person name="Stam H."/>
            <person name="van den Berg M.A."/>
            <person name="Pel H.J."/>
        </authorList>
    </citation>
    <scope>NUCLEOTIDE SEQUENCE [LARGE SCALE GENOMIC DNA]</scope>
    <source>
        <strain evidence="1 2">CBS 393.64</strain>
    </source>
</reference>
<evidence type="ECO:0000313" key="2">
    <source>
        <dbReference type="Proteomes" id="UP000053958"/>
    </source>
</evidence>
<dbReference type="RefSeq" id="XP_013332146.1">
    <property type="nucleotide sequence ID" value="XM_013476692.1"/>
</dbReference>
<accession>A0A0F4Z4S7</accession>
<name>A0A0F4Z4S7_RASE3</name>
<dbReference type="Proteomes" id="UP000053958">
    <property type="component" value="Unassembled WGS sequence"/>
</dbReference>
<organism evidence="1 2">
    <name type="scientific">Rasamsonia emersonii (strain ATCC 16479 / CBS 393.64 / IMI 116815)</name>
    <dbReference type="NCBI Taxonomy" id="1408163"/>
    <lineage>
        <taxon>Eukaryota</taxon>
        <taxon>Fungi</taxon>
        <taxon>Dikarya</taxon>
        <taxon>Ascomycota</taxon>
        <taxon>Pezizomycotina</taxon>
        <taxon>Eurotiomycetes</taxon>
        <taxon>Eurotiomycetidae</taxon>
        <taxon>Eurotiales</taxon>
        <taxon>Trichocomaceae</taxon>
        <taxon>Rasamsonia</taxon>
    </lineage>
</organism>
<proteinExistence type="predicted"/>